<keyword evidence="3" id="KW-1185">Reference proteome</keyword>
<dbReference type="EMBL" id="MW018138">
    <property type="protein sequence ID" value="QPB44514.1"/>
    <property type="molecule type" value="Genomic_DNA"/>
</dbReference>
<dbReference type="Proteomes" id="UP001162098">
    <property type="component" value="Segment"/>
</dbReference>
<feature type="compositionally biased region" description="Low complexity" evidence="1">
    <location>
        <begin position="104"/>
        <end position="116"/>
    </location>
</feature>
<feature type="compositionally biased region" description="Pro residues" evidence="1">
    <location>
        <begin position="52"/>
        <end position="65"/>
    </location>
</feature>
<sequence length="137" mass="15295">MYPQHTTHRHSTVQPPSTEFAAHFAPASFAEGMRANPRFLGGRSAPPPVVWAPAAPLPTAPPRPAAPARQKRKSVKRVRFDESRNRVYRIPRDNRGQRMPQWRQQAEPQEAAPSAATVAATAWMRLHSWNTLATNSS</sequence>
<dbReference type="KEGG" id="vg:80543710"/>
<protein>
    <submittedName>
        <fullName evidence="2">Uncharacterized protein</fullName>
    </submittedName>
</protein>
<evidence type="ECO:0000313" key="3">
    <source>
        <dbReference type="Proteomes" id="UP001162098"/>
    </source>
</evidence>
<evidence type="ECO:0000256" key="1">
    <source>
        <dbReference type="SAM" id="MobiDB-lite"/>
    </source>
</evidence>
<feature type="region of interest" description="Disordered" evidence="1">
    <location>
        <begin position="52"/>
        <end position="116"/>
    </location>
</feature>
<proteinExistence type="predicted"/>
<reference evidence="2 3" key="1">
    <citation type="submission" date="2020-09" db="EMBL/GenBank/DDBJ databases">
        <authorList>
            <person name="Zhang R."/>
            <person name="Garcia K."/>
            <person name="Ogata H."/>
        </authorList>
    </citation>
    <scope>NUCLEOTIDE SEQUENCE [LARGE SCALE GENOMIC DNA]</scope>
    <source>
        <strain evidence="3">stheno</strain>
    </source>
</reference>
<accession>A0A7S8BD60</accession>
<feature type="compositionally biased region" description="Basic and acidic residues" evidence="1">
    <location>
        <begin position="78"/>
        <end position="96"/>
    </location>
</feature>
<name>A0A7S8BD60_9VIRU</name>
<evidence type="ECO:0000313" key="2">
    <source>
        <dbReference type="EMBL" id="QPB44514.1"/>
    </source>
</evidence>
<organism evidence="2 3">
    <name type="scientific">Medusavirus stheno T3</name>
    <dbReference type="NCBI Taxonomy" id="3069717"/>
    <lineage>
        <taxon>Viruses</taxon>
        <taxon>Varidnaviria</taxon>
        <taxon>Bamfordvirae</taxon>
        <taxon>Nucleocytoviricota</taxon>
        <taxon>Megaviricetes</taxon>
        <taxon>Mamonoviridae</taxon>
        <taxon>Medusavirus</taxon>
        <taxon>Medusavirus sthenus</taxon>
    </lineage>
</organism>